<dbReference type="RefSeq" id="XP_021871664.1">
    <property type="nucleotide sequence ID" value="XM_022012662.1"/>
</dbReference>
<dbReference type="EMBL" id="NBSH01000005">
    <property type="protein sequence ID" value="ORX37677.1"/>
    <property type="molecule type" value="Genomic_DNA"/>
</dbReference>
<dbReference type="PANTHER" id="PTHR13265:SF0">
    <property type="entry name" value="HPR1"/>
    <property type="match status" value="1"/>
</dbReference>
<sequence>MAIEVLSSLQVDLQSLVASTSTARESQLSELSASTPFLPPIPRDVLKSQLEPIWNKLAVSEVLREGEAEGSQTPGRRGDLLRNVMDIVGREIIISPLVQGEVMDPAINSEPKERARFLNALSDRLDTVLTLYELCYAAFPDIPSLEPGAIFIPLLEELVELISVESWRDLWQYVETRSKRFTNDMPASKGKALPLLRTINAFLRFLPRTPADLVFRGRVHQFASSVISIADKSAINMRGDYGDVKTTWEEVESVKEEVKADTGQGPADGDVDMEAAAAVVKEGADVESKAEPDPSNTNPEPDFYSTLWSLQQYFASPPLLAGPSAPAKDGESSKTPFDDFKDKSDFVLPKLFEQTVKEKELMGIEKLGTTIKSDSVISQEAGRKRKREHAKEQQDESQSKKGRFFHPRYLTGRKLLEHELADNAFRRQILVQYFILFQFLLNLTPASASKQAFTGGMPKDFVIDAEKETWVKSKIASIREELRRMPGDGVRFEEVVLSIIARERHYAQWKNENCPEKIFEVPPMSTETAVEAAQAWKKRLEPPQRYPFPVGSRSLSRLWNKGFTNLDQLKGWKR</sequence>
<dbReference type="InterPro" id="IPR021861">
    <property type="entry name" value="THO_THOC1"/>
</dbReference>
<evidence type="ECO:0000313" key="2">
    <source>
        <dbReference type="EMBL" id="ORX37677.1"/>
    </source>
</evidence>
<organism evidence="2 3">
    <name type="scientific">Kockovaella imperatae</name>
    <dbReference type="NCBI Taxonomy" id="4999"/>
    <lineage>
        <taxon>Eukaryota</taxon>
        <taxon>Fungi</taxon>
        <taxon>Dikarya</taxon>
        <taxon>Basidiomycota</taxon>
        <taxon>Agaricomycotina</taxon>
        <taxon>Tremellomycetes</taxon>
        <taxon>Tremellales</taxon>
        <taxon>Cuniculitremaceae</taxon>
        <taxon>Kockovaella</taxon>
    </lineage>
</organism>
<keyword evidence="2" id="KW-0251">Elongation factor</keyword>
<dbReference type="PANTHER" id="PTHR13265">
    <property type="entry name" value="THO COMPLEX SUBUNIT 1"/>
    <property type="match status" value="1"/>
</dbReference>
<dbReference type="STRING" id="4999.A0A1Y1UJF7"/>
<proteinExistence type="predicted"/>
<feature type="compositionally biased region" description="Basic and acidic residues" evidence="1">
    <location>
        <begin position="328"/>
        <end position="339"/>
    </location>
</feature>
<gene>
    <name evidence="2" type="ORF">BD324DRAFT_390995</name>
</gene>
<dbReference type="GO" id="GO:0006406">
    <property type="term" value="P:mRNA export from nucleus"/>
    <property type="evidence" value="ECO:0007669"/>
    <property type="project" value="TreeGrafter"/>
</dbReference>
<evidence type="ECO:0000256" key="1">
    <source>
        <dbReference type="SAM" id="MobiDB-lite"/>
    </source>
</evidence>
<dbReference type="GO" id="GO:0003746">
    <property type="term" value="F:translation elongation factor activity"/>
    <property type="evidence" value="ECO:0007669"/>
    <property type="project" value="UniProtKB-KW"/>
</dbReference>
<feature type="compositionally biased region" description="Basic and acidic residues" evidence="1">
    <location>
        <begin position="282"/>
        <end position="292"/>
    </location>
</feature>
<dbReference type="InParanoid" id="A0A1Y1UJF7"/>
<feature type="region of interest" description="Disordered" evidence="1">
    <location>
        <begin position="375"/>
        <end position="403"/>
    </location>
</feature>
<dbReference type="GO" id="GO:0000445">
    <property type="term" value="C:THO complex part of transcription export complex"/>
    <property type="evidence" value="ECO:0007669"/>
    <property type="project" value="TreeGrafter"/>
</dbReference>
<dbReference type="GeneID" id="33554470"/>
<keyword evidence="2" id="KW-0648">Protein biosynthesis</keyword>
<dbReference type="Pfam" id="PF11957">
    <property type="entry name" value="efThoc1"/>
    <property type="match status" value="1"/>
</dbReference>
<protein>
    <submittedName>
        <fullName evidence="2">THO complex subunit 1 transcription elongation factor-domain-containing protein</fullName>
    </submittedName>
</protein>
<evidence type="ECO:0000313" key="3">
    <source>
        <dbReference type="Proteomes" id="UP000193218"/>
    </source>
</evidence>
<reference evidence="2 3" key="1">
    <citation type="submission" date="2017-03" db="EMBL/GenBank/DDBJ databases">
        <title>Widespread Adenine N6-methylation of Active Genes in Fungi.</title>
        <authorList>
            <consortium name="DOE Joint Genome Institute"/>
            <person name="Mondo S.J."/>
            <person name="Dannebaum R.O."/>
            <person name="Kuo R.C."/>
            <person name="Louie K.B."/>
            <person name="Bewick A.J."/>
            <person name="Labutti K."/>
            <person name="Haridas S."/>
            <person name="Kuo A."/>
            <person name="Salamov A."/>
            <person name="Ahrendt S.R."/>
            <person name="Lau R."/>
            <person name="Bowen B.P."/>
            <person name="Lipzen A."/>
            <person name="Sullivan W."/>
            <person name="Andreopoulos W.B."/>
            <person name="Clum A."/>
            <person name="Lindquist E."/>
            <person name="Daum C."/>
            <person name="Northen T.R."/>
            <person name="Ramamoorthy G."/>
            <person name="Schmitz R.J."/>
            <person name="Gryganskyi A."/>
            <person name="Culley D."/>
            <person name="Magnuson J."/>
            <person name="James T.Y."/>
            <person name="O'Malley M.A."/>
            <person name="Stajich J.E."/>
            <person name="Spatafora J.W."/>
            <person name="Visel A."/>
            <person name="Grigoriev I.V."/>
        </authorList>
    </citation>
    <scope>NUCLEOTIDE SEQUENCE [LARGE SCALE GENOMIC DNA]</scope>
    <source>
        <strain evidence="2 3">NRRL Y-17943</strain>
    </source>
</reference>
<dbReference type="Proteomes" id="UP000193218">
    <property type="component" value="Unassembled WGS sequence"/>
</dbReference>
<feature type="region of interest" description="Disordered" evidence="1">
    <location>
        <begin position="281"/>
        <end position="302"/>
    </location>
</feature>
<accession>A0A1Y1UJF7</accession>
<name>A0A1Y1UJF7_9TREE</name>
<feature type="region of interest" description="Disordered" evidence="1">
    <location>
        <begin position="319"/>
        <end position="339"/>
    </location>
</feature>
<dbReference type="AlphaFoldDB" id="A0A1Y1UJF7"/>
<feature type="compositionally biased region" description="Basic and acidic residues" evidence="1">
    <location>
        <begin position="389"/>
        <end position="399"/>
    </location>
</feature>
<keyword evidence="3" id="KW-1185">Reference proteome</keyword>
<comment type="caution">
    <text evidence="2">The sequence shown here is derived from an EMBL/GenBank/DDBJ whole genome shotgun (WGS) entry which is preliminary data.</text>
</comment>
<dbReference type="OrthoDB" id="9402762at2759"/>